<gene>
    <name evidence="3" type="ORF">S06H3_20036</name>
</gene>
<dbReference type="AlphaFoldDB" id="X1KUZ1"/>
<comment type="caution">
    <text evidence="3">The sequence shown here is derived from an EMBL/GenBank/DDBJ whole genome shotgun (WGS) entry which is preliminary data.</text>
</comment>
<accession>X1KUZ1</accession>
<evidence type="ECO:0000313" key="3">
    <source>
        <dbReference type="EMBL" id="GAI10922.1"/>
    </source>
</evidence>
<dbReference type="EMBL" id="BARV01010329">
    <property type="protein sequence ID" value="GAI10922.1"/>
    <property type="molecule type" value="Genomic_DNA"/>
</dbReference>
<dbReference type="SMART" id="SM00834">
    <property type="entry name" value="CxxC_CXXC_SSSS"/>
    <property type="match status" value="1"/>
</dbReference>
<feature type="compositionally biased region" description="Basic and acidic residues" evidence="1">
    <location>
        <begin position="57"/>
        <end position="74"/>
    </location>
</feature>
<sequence length="81" mass="9345">MPMYEYQCLECGLHFERFQHFNEPPVTRCPRGHRNVRRVFSPPAIIFKGSGFYVTDNRNDGGGKKKPSEKGKDPENEETAD</sequence>
<evidence type="ECO:0000259" key="2">
    <source>
        <dbReference type="SMART" id="SM00834"/>
    </source>
</evidence>
<dbReference type="PANTHER" id="PTHR34404">
    <property type="entry name" value="REGULATORY PROTEIN, FMDB FAMILY"/>
    <property type="match status" value="1"/>
</dbReference>
<dbReference type="NCBIfam" id="TIGR02605">
    <property type="entry name" value="CxxC_CxxC_SSSS"/>
    <property type="match status" value="1"/>
</dbReference>
<feature type="region of interest" description="Disordered" evidence="1">
    <location>
        <begin position="51"/>
        <end position="81"/>
    </location>
</feature>
<dbReference type="Pfam" id="PF09723">
    <property type="entry name" value="Zn_ribbon_8"/>
    <property type="match status" value="1"/>
</dbReference>
<evidence type="ECO:0000256" key="1">
    <source>
        <dbReference type="SAM" id="MobiDB-lite"/>
    </source>
</evidence>
<protein>
    <recommendedName>
        <fullName evidence="2">Putative regulatory protein FmdB zinc ribbon domain-containing protein</fullName>
    </recommendedName>
</protein>
<dbReference type="InterPro" id="IPR013429">
    <property type="entry name" value="Regulatory_FmdB_Zinc_ribbon"/>
</dbReference>
<reference evidence="3" key="1">
    <citation type="journal article" date="2014" name="Front. Microbiol.">
        <title>High frequency of phylogenetically diverse reductive dehalogenase-homologous genes in deep subseafloor sedimentary metagenomes.</title>
        <authorList>
            <person name="Kawai M."/>
            <person name="Futagami T."/>
            <person name="Toyoda A."/>
            <person name="Takaki Y."/>
            <person name="Nishi S."/>
            <person name="Hori S."/>
            <person name="Arai W."/>
            <person name="Tsubouchi T."/>
            <person name="Morono Y."/>
            <person name="Uchiyama I."/>
            <person name="Ito T."/>
            <person name="Fujiyama A."/>
            <person name="Inagaki F."/>
            <person name="Takami H."/>
        </authorList>
    </citation>
    <scope>NUCLEOTIDE SEQUENCE</scope>
    <source>
        <strain evidence="3">Expedition CK06-06</strain>
    </source>
</reference>
<dbReference type="PANTHER" id="PTHR34404:SF2">
    <property type="entry name" value="CONSERVED SERINE RICH PROTEIN"/>
    <property type="match status" value="1"/>
</dbReference>
<organism evidence="3">
    <name type="scientific">marine sediment metagenome</name>
    <dbReference type="NCBI Taxonomy" id="412755"/>
    <lineage>
        <taxon>unclassified sequences</taxon>
        <taxon>metagenomes</taxon>
        <taxon>ecological metagenomes</taxon>
    </lineage>
</organism>
<feature type="domain" description="Putative regulatory protein FmdB zinc ribbon" evidence="2">
    <location>
        <begin position="1"/>
        <end position="41"/>
    </location>
</feature>
<name>X1KUZ1_9ZZZZ</name>
<proteinExistence type="predicted"/>